<evidence type="ECO:0000313" key="2">
    <source>
        <dbReference type="Proteomes" id="UP000066737"/>
    </source>
</evidence>
<reference evidence="2" key="1">
    <citation type="journal article" date="2016" name="Environ. Microbiol.">
        <title>The complete genome of a viable archaeum isolated from 123-million-year-old rock salt.</title>
        <authorList>
            <person name="Jaakkola S.T."/>
            <person name="Pfeiffer F."/>
            <person name="Ravantti J.J."/>
            <person name="Guo Q."/>
            <person name="Liu Y."/>
            <person name="Chen X."/>
            <person name="Ma H."/>
            <person name="Yang C."/>
            <person name="Oksanen H.M."/>
            <person name="Bamford D.H."/>
        </authorList>
    </citation>
    <scope>NUCLEOTIDE SEQUENCE</scope>
    <source>
        <strain evidence="2">JI20-1</strain>
        <plasmid evidence="2">Plasmid pSTJ001</plasmid>
    </source>
</reference>
<dbReference type="AlphaFoldDB" id="A0A0U5H7L9"/>
<proteinExistence type="predicted"/>
<geneLocation type="plasmid" evidence="2">
    <name>pSTJ001</name>
</geneLocation>
<evidence type="ECO:0000313" key="1">
    <source>
        <dbReference type="EMBL" id="CQH63780.1"/>
    </source>
</evidence>
<organism evidence="1 2">
    <name type="scientific">Halobacterium hubeiense</name>
    <dbReference type="NCBI Taxonomy" id="1407499"/>
    <lineage>
        <taxon>Archaea</taxon>
        <taxon>Methanobacteriati</taxon>
        <taxon>Methanobacteriota</taxon>
        <taxon>Stenosarchaea group</taxon>
        <taxon>Halobacteria</taxon>
        <taxon>Halobacteriales</taxon>
        <taxon>Halobacteriaceae</taxon>
        <taxon>Halobacterium</taxon>
    </lineage>
</organism>
<dbReference type="EMBL" id="LN831303">
    <property type="protein sequence ID" value="CQH63780.1"/>
    <property type="molecule type" value="Genomic_DNA"/>
</dbReference>
<dbReference type="KEGG" id="hhb:Hhub_4184"/>
<gene>
    <name evidence="1" type="ORF">HHUB_4184</name>
</gene>
<keyword evidence="2" id="KW-1185">Reference proteome</keyword>
<name>A0A0U5H7L9_9EURY</name>
<protein>
    <submittedName>
        <fullName evidence="1">Uncharacterized protein</fullName>
    </submittedName>
</protein>
<accession>A0A0U5H7L9</accession>
<dbReference type="Proteomes" id="UP000066737">
    <property type="component" value="Plasmid pSTJ001"/>
</dbReference>
<sequence>MPSSWKEFLQSDFPEIIENMDFSASAPAVKEQNWLTYSMDETQEFKENVNGISTKYRYSMDSDMTHSFQKLENSPLYGTILDMGQNIQDMKERSEPEHVEKETKKVGPFASVSVERHIDILCEIISYYEDDDAPETPVFENTSLHNSNFAPAIGSARFDDVPSWAEELRNRDDL</sequence>